<keyword evidence="2" id="KW-0255">Endonuclease</keyword>
<dbReference type="CDD" id="cd06260">
    <property type="entry name" value="DUF820-like"/>
    <property type="match status" value="1"/>
</dbReference>
<dbReference type="SUPFAM" id="SSF52980">
    <property type="entry name" value="Restriction endonuclease-like"/>
    <property type="match status" value="1"/>
</dbReference>
<evidence type="ECO:0000313" key="2">
    <source>
        <dbReference type="EMBL" id="MBB5759159.1"/>
    </source>
</evidence>
<dbReference type="AlphaFoldDB" id="A0A840ZM91"/>
<dbReference type="Proteomes" id="UP000583454">
    <property type="component" value="Unassembled WGS sequence"/>
</dbReference>
<dbReference type="Gene3D" id="3.90.1570.10">
    <property type="entry name" value="tt1808, chain A"/>
    <property type="match status" value="1"/>
</dbReference>
<sequence length="183" mass="20013">MSVQAKPGMTVDAFLAWAEGRPGRYELIDGEIVAMSPQRARHARVEFRIQTALSRAIADAGIPCEMLPDGMTVRIDPRTAFEPDALVRCGEPVPDDAVEAERPVIVVEVLSPSTASIDFSDNLDGYFQIPSVAHYLIVDPRRSAVIHYRRGDGDLIETRIASSGELRLDPPGLTLSVAALFER</sequence>
<dbReference type="InterPro" id="IPR012296">
    <property type="entry name" value="Nuclease_put_TT1808"/>
</dbReference>
<accession>A0A840ZM91</accession>
<keyword evidence="3" id="KW-1185">Reference proteome</keyword>
<dbReference type="InterPro" id="IPR008538">
    <property type="entry name" value="Uma2"/>
</dbReference>
<protein>
    <submittedName>
        <fullName evidence="2">Uma2 family endonuclease</fullName>
    </submittedName>
</protein>
<dbReference type="RefSeq" id="WP_183571975.1">
    <property type="nucleotide sequence ID" value="NZ_JACHOP010000020.1"/>
</dbReference>
<keyword evidence="2" id="KW-0540">Nuclease</keyword>
<organism evidence="2 3">
    <name type="scientific">Methylorubrum rhodinum</name>
    <dbReference type="NCBI Taxonomy" id="29428"/>
    <lineage>
        <taxon>Bacteria</taxon>
        <taxon>Pseudomonadati</taxon>
        <taxon>Pseudomonadota</taxon>
        <taxon>Alphaproteobacteria</taxon>
        <taxon>Hyphomicrobiales</taxon>
        <taxon>Methylobacteriaceae</taxon>
        <taxon>Methylorubrum</taxon>
    </lineage>
</organism>
<dbReference type="InterPro" id="IPR011335">
    <property type="entry name" value="Restrct_endonuc-II-like"/>
</dbReference>
<comment type="caution">
    <text evidence="2">The sequence shown here is derived from an EMBL/GenBank/DDBJ whole genome shotgun (WGS) entry which is preliminary data.</text>
</comment>
<feature type="domain" description="Putative restriction endonuclease" evidence="1">
    <location>
        <begin position="12"/>
        <end position="176"/>
    </location>
</feature>
<dbReference type="PANTHER" id="PTHR36558:SF1">
    <property type="entry name" value="RESTRICTION ENDONUCLEASE DOMAIN-CONTAINING PROTEIN-RELATED"/>
    <property type="match status" value="1"/>
</dbReference>
<dbReference type="GO" id="GO:0004519">
    <property type="term" value="F:endonuclease activity"/>
    <property type="evidence" value="ECO:0007669"/>
    <property type="project" value="UniProtKB-KW"/>
</dbReference>
<name>A0A840ZM91_9HYPH</name>
<evidence type="ECO:0000259" key="1">
    <source>
        <dbReference type="Pfam" id="PF05685"/>
    </source>
</evidence>
<dbReference type="PANTHER" id="PTHR36558">
    <property type="entry name" value="GLR1098 PROTEIN"/>
    <property type="match status" value="1"/>
</dbReference>
<dbReference type="Pfam" id="PF05685">
    <property type="entry name" value="Uma2"/>
    <property type="match status" value="1"/>
</dbReference>
<dbReference type="EMBL" id="JACHOP010000020">
    <property type="protein sequence ID" value="MBB5759159.1"/>
    <property type="molecule type" value="Genomic_DNA"/>
</dbReference>
<proteinExistence type="predicted"/>
<gene>
    <name evidence="2" type="ORF">HNR00_003888</name>
</gene>
<keyword evidence="2" id="KW-0378">Hydrolase</keyword>
<evidence type="ECO:0000313" key="3">
    <source>
        <dbReference type="Proteomes" id="UP000583454"/>
    </source>
</evidence>
<reference evidence="2 3" key="1">
    <citation type="submission" date="2020-08" db="EMBL/GenBank/DDBJ databases">
        <title>Genomic Encyclopedia of Type Strains, Phase IV (KMG-IV): sequencing the most valuable type-strain genomes for metagenomic binning, comparative biology and taxonomic classification.</title>
        <authorList>
            <person name="Goeker M."/>
        </authorList>
    </citation>
    <scope>NUCLEOTIDE SEQUENCE [LARGE SCALE GENOMIC DNA]</scope>
    <source>
        <strain evidence="2 3">DSM 2163</strain>
    </source>
</reference>